<accession>A0A7Y6IW81</accession>
<dbReference type="EMBL" id="JABWGO010000011">
    <property type="protein sequence ID" value="NUW45208.1"/>
    <property type="molecule type" value="Genomic_DNA"/>
</dbReference>
<evidence type="ECO:0000313" key="1">
    <source>
        <dbReference type="EMBL" id="NUW45208.1"/>
    </source>
</evidence>
<keyword evidence="2" id="KW-1185">Reference proteome</keyword>
<proteinExistence type="predicted"/>
<comment type="caution">
    <text evidence="1">The sequence shown here is derived from an EMBL/GenBank/DDBJ whole genome shotgun (WGS) entry which is preliminary data.</text>
</comment>
<name>A0A7Y6IW81_9ACTN</name>
<dbReference type="AlphaFoldDB" id="A0A7Y6IW81"/>
<reference evidence="1 2" key="1">
    <citation type="submission" date="2020-06" db="EMBL/GenBank/DDBJ databases">
        <authorList>
            <person name="Chanama M."/>
        </authorList>
    </citation>
    <scope>NUCLEOTIDE SEQUENCE [LARGE SCALE GENOMIC DNA]</scope>
    <source>
        <strain evidence="1 2">TBRC6557</strain>
    </source>
</reference>
<dbReference type="RefSeq" id="WP_175604686.1">
    <property type="nucleotide sequence ID" value="NZ_JABWGO010000011.1"/>
</dbReference>
<gene>
    <name evidence="1" type="ORF">HT134_34560</name>
</gene>
<sequence length="186" mass="19382">MMISSTAGGRGRLGPALKAVTASLAVGMTTIACVPTSPEAGGLVGLTVDEAGHLAAVISWCARAAPDSVVVYRRGDDGDSKVAELKNTSLTGGIAFVDLEETAPGWSVTRGGLRLTNGQTYSVMAYAGDVHAQENYLVYPGPAFTMDAKKEIPPGRVLTERYEARGQADATLSIADFTVKARGFCR</sequence>
<evidence type="ECO:0000313" key="2">
    <source>
        <dbReference type="Proteomes" id="UP000546126"/>
    </source>
</evidence>
<protein>
    <submittedName>
        <fullName evidence="1">Uncharacterized protein</fullName>
    </submittedName>
</protein>
<organism evidence="1 2">
    <name type="scientific">Nonomuraea rhodomycinica</name>
    <dbReference type="NCBI Taxonomy" id="1712872"/>
    <lineage>
        <taxon>Bacteria</taxon>
        <taxon>Bacillati</taxon>
        <taxon>Actinomycetota</taxon>
        <taxon>Actinomycetes</taxon>
        <taxon>Streptosporangiales</taxon>
        <taxon>Streptosporangiaceae</taxon>
        <taxon>Nonomuraea</taxon>
    </lineage>
</organism>
<dbReference type="Proteomes" id="UP000546126">
    <property type="component" value="Unassembled WGS sequence"/>
</dbReference>